<evidence type="ECO:0000256" key="3">
    <source>
        <dbReference type="RuleBase" id="RU362118"/>
    </source>
</evidence>
<evidence type="ECO:0000256" key="4">
    <source>
        <dbReference type="SAM" id="MobiDB-lite"/>
    </source>
</evidence>
<keyword evidence="5" id="KW-0808">Transferase</keyword>
<evidence type="ECO:0000256" key="1">
    <source>
        <dbReference type="ARBA" id="ARBA00001933"/>
    </source>
</evidence>
<feature type="compositionally biased region" description="Low complexity" evidence="4">
    <location>
        <begin position="18"/>
        <end position="64"/>
    </location>
</feature>
<comment type="similarity">
    <text evidence="3">Belongs to the trans-sulfuration enzymes family.</text>
</comment>
<evidence type="ECO:0000256" key="2">
    <source>
        <dbReference type="ARBA" id="ARBA00022898"/>
    </source>
</evidence>
<keyword evidence="6" id="KW-1185">Reference proteome</keyword>
<comment type="cofactor">
    <cofactor evidence="1 3">
        <name>pyridoxal 5'-phosphate</name>
        <dbReference type="ChEBI" id="CHEBI:597326"/>
    </cofactor>
</comment>
<dbReference type="Proteomes" id="UP001250858">
    <property type="component" value="Chromosome"/>
</dbReference>
<dbReference type="InterPro" id="IPR015424">
    <property type="entry name" value="PyrdxlP-dep_Trfase"/>
</dbReference>
<dbReference type="SUPFAM" id="SSF53383">
    <property type="entry name" value="PLP-dependent transferases"/>
    <property type="match status" value="1"/>
</dbReference>
<dbReference type="PIRSF" id="PIRSF001434">
    <property type="entry name" value="CGS"/>
    <property type="match status" value="1"/>
</dbReference>
<dbReference type="GO" id="GO:0008483">
    <property type="term" value="F:transaminase activity"/>
    <property type="evidence" value="ECO:0007669"/>
    <property type="project" value="UniProtKB-KW"/>
</dbReference>
<gene>
    <name evidence="5" type="ORF">RGF97_16725</name>
</gene>
<dbReference type="EMBL" id="CP133762">
    <property type="protein sequence ID" value="WMX46155.1"/>
    <property type="molecule type" value="Genomic_DNA"/>
</dbReference>
<dbReference type="CDD" id="cd00614">
    <property type="entry name" value="CGS_like"/>
    <property type="match status" value="1"/>
</dbReference>
<keyword evidence="5" id="KW-0032">Aminotransferase</keyword>
<sequence>MTADLRPESPESPEFPESPKSAEPSGSSGSAEPSGSSGSVEPSGSSGSPESSGSSGPSAHPAPSQAARPETLAVHAPQPEIRGSRPLGMPLHQGHIYAFESADALARAFESPDAFLYSRMGNPTVRALETAVARLEGGADAHSYASGMGAINGVLLALLSTGGHVVAQRCVYGGTYAVLTDLAARWGVEVTYVSGTDPDEVRAALRPETRLLYLETIANPTTRVSDLPALIAVAREAGVPSCVDNTFASPLLCRPIAYGADIVVHSATKYLAGHADVLGGIAVFKDADMHRRIRHYAVEQGAVTDPFAAWLTLRGLQTLPLRVERQCANAAELAGRLAAHPAVAAVRHPALAGHPDRELAARLLPKGGGGVISLDLAGGREAGRAFVEAVRVASLSVSLGDVKTLVMHPASTSHRQLDEAALTAAGIGPGTVRLSVGIEHVEDLWTDLAQALEKAAATETV</sequence>
<protein>
    <submittedName>
        <fullName evidence="5">Aminotransferase class I/II-fold pyridoxal phosphate-dependent enzyme</fullName>
    </submittedName>
</protein>
<dbReference type="PANTHER" id="PTHR11808:SF85">
    <property type="entry name" value="CYSTATHIONINE GAMMA-LYASE-RELATED"/>
    <property type="match status" value="1"/>
</dbReference>
<evidence type="ECO:0000313" key="5">
    <source>
        <dbReference type="EMBL" id="WMX46155.1"/>
    </source>
</evidence>
<reference evidence="5 6" key="1">
    <citation type="submission" date="2023-09" db="EMBL/GenBank/DDBJ databases">
        <title>Complete genome of Streptomyces roseicoloratus T14.</title>
        <authorList>
            <person name="Bashizi T."/>
            <person name="Kim M.-J."/>
            <person name="Lee G."/>
            <person name="Tagele S.B."/>
            <person name="Shin J.-H."/>
        </authorList>
    </citation>
    <scope>NUCLEOTIDE SEQUENCE [LARGE SCALE GENOMIC DNA]</scope>
    <source>
        <strain evidence="5 6">T14</strain>
    </source>
</reference>
<dbReference type="InterPro" id="IPR015422">
    <property type="entry name" value="PyrdxlP-dep_Trfase_small"/>
</dbReference>
<dbReference type="PANTHER" id="PTHR11808">
    <property type="entry name" value="TRANS-SULFURATION ENZYME FAMILY MEMBER"/>
    <property type="match status" value="1"/>
</dbReference>
<dbReference type="Pfam" id="PF01053">
    <property type="entry name" value="Cys_Met_Meta_PP"/>
    <property type="match status" value="1"/>
</dbReference>
<dbReference type="InterPro" id="IPR000277">
    <property type="entry name" value="Cys/Met-Metab_PyrdxlP-dep_enz"/>
</dbReference>
<organism evidence="5 6">
    <name type="scientific">Streptomyces roseicoloratus</name>
    <dbReference type="NCBI Taxonomy" id="2508722"/>
    <lineage>
        <taxon>Bacteria</taxon>
        <taxon>Bacillati</taxon>
        <taxon>Actinomycetota</taxon>
        <taxon>Actinomycetes</taxon>
        <taxon>Kitasatosporales</taxon>
        <taxon>Streptomycetaceae</taxon>
        <taxon>Streptomyces</taxon>
    </lineage>
</organism>
<dbReference type="RefSeq" id="WP_309548816.1">
    <property type="nucleotide sequence ID" value="NZ_CP133762.1"/>
</dbReference>
<proteinExistence type="inferred from homology"/>
<dbReference type="InterPro" id="IPR015421">
    <property type="entry name" value="PyrdxlP-dep_Trfase_major"/>
</dbReference>
<name>A0ABY9RZ58_9ACTN</name>
<evidence type="ECO:0000313" key="6">
    <source>
        <dbReference type="Proteomes" id="UP001250858"/>
    </source>
</evidence>
<keyword evidence="2 3" id="KW-0663">Pyridoxal phosphate</keyword>
<dbReference type="Gene3D" id="3.40.640.10">
    <property type="entry name" value="Type I PLP-dependent aspartate aminotransferase-like (Major domain)"/>
    <property type="match status" value="1"/>
</dbReference>
<feature type="region of interest" description="Disordered" evidence="4">
    <location>
        <begin position="1"/>
        <end position="71"/>
    </location>
</feature>
<accession>A0ABY9RZ58</accession>
<dbReference type="Gene3D" id="3.90.1150.10">
    <property type="entry name" value="Aspartate Aminotransferase, domain 1"/>
    <property type="match status" value="1"/>
</dbReference>